<dbReference type="PANTHER" id="PTHR40940">
    <property type="entry name" value="PROTEIN BATD-RELATED"/>
    <property type="match status" value="1"/>
</dbReference>
<comment type="caution">
    <text evidence="1">The sequence shown here is derived from an EMBL/GenBank/DDBJ whole genome shotgun (WGS) entry which is preliminary data.</text>
</comment>
<proteinExistence type="predicted"/>
<keyword evidence="2" id="KW-1185">Reference proteome</keyword>
<dbReference type="Proteomes" id="UP001169719">
    <property type="component" value="Unassembled WGS sequence"/>
</dbReference>
<sequence>MMLCKLTLANTFRQTLTLLVLCLLPITSLHAASTPLHSNGLSARWALGSETLVERQRHTVFLELISDTPITDVLSVESISASDLFFEQTTTFWQYTRPIENGKRVEKAALKLELYPAKSGQFTLPSVNIQLGRGDKAQQIPTAPLNIDVQALPQAAQGKIAAPSMNARQSLSDTNITEGGAVTRTITLSVTDLPGHYIAELPFVEQIEGVEIRTGSSRATTDSFRAEMTGTRSTDVHYRFATQGEYSLPAMTFEWWNTQTQQVETATVNAIKVQVNPAPPLPWDQQLEIWVEVSKEWLLTQRRNLVLSLLLLAAVWRFKPLISRVAERARRKQRHIAQHPLSQQVTLIAKVTMSSQHKLPKVIYSWLAQQAIYDIRQHPLTRSTIRFDSNGQWAVDKTRLVRGLLRELKQGYIQRYRLQPLNTKKPT</sequence>
<evidence type="ECO:0008006" key="3">
    <source>
        <dbReference type="Google" id="ProtNLM"/>
    </source>
</evidence>
<name>A0ABT7Y3T7_9VIBR</name>
<accession>A0ABT7Y3T7</accession>
<evidence type="ECO:0000313" key="2">
    <source>
        <dbReference type="Proteomes" id="UP001169719"/>
    </source>
</evidence>
<protein>
    <recommendedName>
        <fullName evidence="3">Protein BatD</fullName>
    </recommendedName>
</protein>
<gene>
    <name evidence="1" type="ORF">QWJ08_15345</name>
</gene>
<dbReference type="PANTHER" id="PTHR40940:SF1">
    <property type="entry name" value="PROTEIN BATD"/>
    <property type="match status" value="1"/>
</dbReference>
<organism evidence="1 2">
    <name type="scientific">Vibrio agarivorans</name>
    <dbReference type="NCBI Taxonomy" id="153622"/>
    <lineage>
        <taxon>Bacteria</taxon>
        <taxon>Pseudomonadati</taxon>
        <taxon>Pseudomonadota</taxon>
        <taxon>Gammaproteobacteria</taxon>
        <taxon>Vibrionales</taxon>
        <taxon>Vibrionaceae</taxon>
        <taxon>Vibrio</taxon>
    </lineage>
</organism>
<dbReference type="InterPro" id="IPR025738">
    <property type="entry name" value="BatD"/>
</dbReference>
<reference evidence="1" key="1">
    <citation type="submission" date="2024-05" db="EMBL/GenBank/DDBJ databases">
        <title>Genome Sequences of Four Agar- Degrading Marine Bacteria.</title>
        <authorList>
            <person name="Phillips E.K."/>
            <person name="Shaffer J.C."/>
            <person name="Henson M.W."/>
            <person name="Temperton B."/>
            <person name="Thrash C.J."/>
            <person name="Martin M.O."/>
        </authorList>
    </citation>
    <scope>NUCLEOTIDE SEQUENCE</scope>
    <source>
        <strain evidence="1">EKP203</strain>
    </source>
</reference>
<dbReference type="RefSeq" id="WP_289962765.1">
    <property type="nucleotide sequence ID" value="NZ_JAUEOZ010000002.1"/>
</dbReference>
<evidence type="ECO:0000313" key="1">
    <source>
        <dbReference type="EMBL" id="MDN2482713.1"/>
    </source>
</evidence>
<dbReference type="EMBL" id="JAUEOZ010000002">
    <property type="protein sequence ID" value="MDN2482713.1"/>
    <property type="molecule type" value="Genomic_DNA"/>
</dbReference>